<sequence>MNSGYMHPLYAESFREFGNPYALEHSGGWALERAIPNTDRHDAIGLYPLFCCKAWSALGRDLDAKRGQWVSFSMVTDPFGGYNTSMLEESFDFVMPYKNHYVVDTSQALEKFVSKSHRANAKRALRKVDVEVCTDPTSYIEEWINLYSVLAKKHDIKGLSAFSRDAFEKQLKVPGMVMFRAVSGGETVGLDLWYVQGDVAQGHLVAFNGEGYTLGASYATKWTMLEYFTGKVAWVNLGGLPGGGDESSSGLAHFKKGWANTTKTVYFCGKILDRRAYNSLSSGTSNTTFFPAYRA</sequence>
<dbReference type="AlphaFoldDB" id="A0A7W5DMJ9"/>
<evidence type="ECO:0000313" key="2">
    <source>
        <dbReference type="EMBL" id="MBB3185669.1"/>
    </source>
</evidence>
<comment type="caution">
    <text evidence="2">The sequence shown here is derived from an EMBL/GenBank/DDBJ whole genome shotgun (WGS) entry which is preliminary data.</text>
</comment>
<reference evidence="2 3" key="1">
    <citation type="submission" date="2020-08" db="EMBL/GenBank/DDBJ databases">
        <title>Genomic Encyclopedia of Type Strains, Phase III (KMG-III): the genomes of soil and plant-associated and newly described type strains.</title>
        <authorList>
            <person name="Whitman W."/>
        </authorList>
    </citation>
    <scope>NUCLEOTIDE SEQUENCE [LARGE SCALE GENOMIC DNA]</scope>
    <source>
        <strain evidence="2 3">CECT 7341</strain>
    </source>
</reference>
<gene>
    <name evidence="2" type="ORF">FHR95_003260</name>
</gene>
<dbReference type="Proteomes" id="UP000563050">
    <property type="component" value="Unassembled WGS sequence"/>
</dbReference>
<organism evidence="2 3">
    <name type="scientific">Halomonas fontilapidosi</name>
    <dbReference type="NCBI Taxonomy" id="616675"/>
    <lineage>
        <taxon>Bacteria</taxon>
        <taxon>Pseudomonadati</taxon>
        <taxon>Pseudomonadota</taxon>
        <taxon>Gammaproteobacteria</taxon>
        <taxon>Oceanospirillales</taxon>
        <taxon>Halomonadaceae</taxon>
        <taxon>Halomonas</taxon>
    </lineage>
</organism>
<accession>A0A7W5DMJ9</accession>
<dbReference type="RefSeq" id="WP_183315170.1">
    <property type="nucleotide sequence ID" value="NZ_JACHXQ010000015.1"/>
</dbReference>
<name>A0A7W5DMJ9_9GAMM</name>
<proteinExistence type="predicted"/>
<dbReference type="InterPro" id="IPR016181">
    <property type="entry name" value="Acyl_CoA_acyltransferase"/>
</dbReference>
<evidence type="ECO:0000259" key="1">
    <source>
        <dbReference type="Pfam" id="PF13480"/>
    </source>
</evidence>
<evidence type="ECO:0000313" key="3">
    <source>
        <dbReference type="Proteomes" id="UP000563050"/>
    </source>
</evidence>
<dbReference type="InterPro" id="IPR038740">
    <property type="entry name" value="BioF2-like_GNAT_dom"/>
</dbReference>
<dbReference type="Gene3D" id="3.40.630.30">
    <property type="match status" value="1"/>
</dbReference>
<dbReference type="EMBL" id="JACHXQ010000015">
    <property type="protein sequence ID" value="MBB3185669.1"/>
    <property type="molecule type" value="Genomic_DNA"/>
</dbReference>
<dbReference type="Pfam" id="PF13480">
    <property type="entry name" value="Acetyltransf_6"/>
    <property type="match status" value="1"/>
</dbReference>
<keyword evidence="3" id="KW-1185">Reference proteome</keyword>
<protein>
    <recommendedName>
        <fullName evidence="1">BioF2-like acetyltransferase domain-containing protein</fullName>
    </recommendedName>
</protein>
<dbReference type="SUPFAM" id="SSF55729">
    <property type="entry name" value="Acyl-CoA N-acyltransferases (Nat)"/>
    <property type="match status" value="1"/>
</dbReference>
<feature type="domain" description="BioF2-like acetyltransferase" evidence="1">
    <location>
        <begin position="116"/>
        <end position="239"/>
    </location>
</feature>